<comment type="caution">
    <text evidence="1">The sequence shown here is derived from an EMBL/GenBank/DDBJ whole genome shotgun (WGS) entry which is preliminary data.</text>
</comment>
<proteinExistence type="predicted"/>
<dbReference type="EMBL" id="LXQA010187814">
    <property type="protein sequence ID" value="MCI31530.1"/>
    <property type="molecule type" value="Genomic_DNA"/>
</dbReference>
<sequence length="42" mass="4748">WNVIHERLDTIEGDAMTLKEAICEVIQQGLSHVTFESDSNCD</sequence>
<feature type="non-terminal residue" evidence="1">
    <location>
        <position position="1"/>
    </location>
</feature>
<evidence type="ECO:0000313" key="1">
    <source>
        <dbReference type="EMBL" id="MCI31530.1"/>
    </source>
</evidence>
<dbReference type="Proteomes" id="UP000265520">
    <property type="component" value="Unassembled WGS sequence"/>
</dbReference>
<organism evidence="1 2">
    <name type="scientific">Trifolium medium</name>
    <dbReference type="NCBI Taxonomy" id="97028"/>
    <lineage>
        <taxon>Eukaryota</taxon>
        <taxon>Viridiplantae</taxon>
        <taxon>Streptophyta</taxon>
        <taxon>Embryophyta</taxon>
        <taxon>Tracheophyta</taxon>
        <taxon>Spermatophyta</taxon>
        <taxon>Magnoliopsida</taxon>
        <taxon>eudicotyledons</taxon>
        <taxon>Gunneridae</taxon>
        <taxon>Pentapetalae</taxon>
        <taxon>rosids</taxon>
        <taxon>fabids</taxon>
        <taxon>Fabales</taxon>
        <taxon>Fabaceae</taxon>
        <taxon>Papilionoideae</taxon>
        <taxon>50 kb inversion clade</taxon>
        <taxon>NPAAA clade</taxon>
        <taxon>Hologalegina</taxon>
        <taxon>IRL clade</taxon>
        <taxon>Trifolieae</taxon>
        <taxon>Trifolium</taxon>
    </lineage>
</organism>
<protein>
    <submittedName>
        <fullName evidence="1">Uncharacterized protein</fullName>
    </submittedName>
</protein>
<dbReference type="AlphaFoldDB" id="A0A392R6X0"/>
<evidence type="ECO:0000313" key="2">
    <source>
        <dbReference type="Proteomes" id="UP000265520"/>
    </source>
</evidence>
<reference evidence="1 2" key="1">
    <citation type="journal article" date="2018" name="Front. Plant Sci.">
        <title>Red Clover (Trifolium pratense) and Zigzag Clover (T. medium) - A Picture of Genomic Similarities and Differences.</title>
        <authorList>
            <person name="Dluhosova J."/>
            <person name="Istvanek J."/>
            <person name="Nedelnik J."/>
            <person name="Repkova J."/>
        </authorList>
    </citation>
    <scope>NUCLEOTIDE SEQUENCE [LARGE SCALE GENOMIC DNA]</scope>
    <source>
        <strain evidence="2">cv. 10/8</strain>
        <tissue evidence="1">Leaf</tissue>
    </source>
</reference>
<name>A0A392R6X0_9FABA</name>
<keyword evidence="2" id="KW-1185">Reference proteome</keyword>
<accession>A0A392R6X0</accession>